<dbReference type="Proteomes" id="UP000280099">
    <property type="component" value="Unassembled WGS sequence"/>
</dbReference>
<evidence type="ECO:0000256" key="6">
    <source>
        <dbReference type="HAMAP-Rule" id="MF_00045"/>
    </source>
</evidence>
<evidence type="ECO:0000256" key="2">
    <source>
        <dbReference type="ARBA" id="ARBA00022722"/>
    </source>
</evidence>
<evidence type="ECO:0000259" key="7">
    <source>
        <dbReference type="SMART" id="SM00479"/>
    </source>
</evidence>
<keyword evidence="3 6" id="KW-0378">Hydrolase</keyword>
<feature type="active site" evidence="6">
    <location>
        <position position="130"/>
    </location>
</feature>
<dbReference type="RefSeq" id="WP_121122788.1">
    <property type="nucleotide sequence ID" value="NZ_CP016604.1"/>
</dbReference>
<dbReference type="SMART" id="SM00479">
    <property type="entry name" value="EXOIII"/>
    <property type="match status" value="1"/>
</dbReference>
<dbReference type="GO" id="GO:0006259">
    <property type="term" value="P:DNA metabolic process"/>
    <property type="evidence" value="ECO:0007669"/>
    <property type="project" value="UniProtKB-ARBA"/>
</dbReference>
<comment type="function">
    <text evidence="6">3'-to-5' exoribonuclease specific for small oligoribonucleotides.</text>
</comment>
<dbReference type="PANTHER" id="PTHR11046">
    <property type="entry name" value="OLIGORIBONUCLEASE, MITOCHONDRIAL"/>
    <property type="match status" value="1"/>
</dbReference>
<dbReference type="InterPro" id="IPR022894">
    <property type="entry name" value="Oligoribonuclease"/>
</dbReference>
<reference evidence="8 9" key="1">
    <citation type="submission" date="2018-10" db="EMBL/GenBank/DDBJ databases">
        <title>Genomic Encyclopedia of Type Strains, Phase IV (KMG-IV): sequencing the most valuable type-strain genomes for metagenomic binning, comparative biology and taxonomic classification.</title>
        <authorList>
            <person name="Goeker M."/>
        </authorList>
    </citation>
    <scope>NUCLEOTIDE SEQUENCE [LARGE SCALE GENOMIC DNA]</scope>
    <source>
        <strain evidence="8 9">DSM 23800</strain>
    </source>
</reference>
<organism evidence="8 9">
    <name type="scientific">Otariodibacter oris</name>
    <dbReference type="NCBI Taxonomy" id="1032623"/>
    <lineage>
        <taxon>Bacteria</taxon>
        <taxon>Pseudomonadati</taxon>
        <taxon>Pseudomonadota</taxon>
        <taxon>Gammaproteobacteria</taxon>
        <taxon>Pasteurellales</taxon>
        <taxon>Pasteurellaceae</taxon>
        <taxon>Otariodibacter</taxon>
    </lineage>
</organism>
<dbReference type="NCBIfam" id="NF003765">
    <property type="entry name" value="PRK05359.1"/>
    <property type="match status" value="1"/>
</dbReference>
<evidence type="ECO:0000256" key="3">
    <source>
        <dbReference type="ARBA" id="ARBA00022801"/>
    </source>
</evidence>
<feature type="domain" description="Exonuclease" evidence="7">
    <location>
        <begin position="8"/>
        <end position="181"/>
    </location>
</feature>
<dbReference type="InterPro" id="IPR012337">
    <property type="entry name" value="RNaseH-like_sf"/>
</dbReference>
<dbReference type="FunFam" id="3.30.420.10:FF:000003">
    <property type="entry name" value="Oligoribonuclease"/>
    <property type="match status" value="1"/>
</dbReference>
<dbReference type="GO" id="GO:0005737">
    <property type="term" value="C:cytoplasm"/>
    <property type="evidence" value="ECO:0007669"/>
    <property type="project" value="UniProtKB-SubCell"/>
</dbReference>
<accession>A0A420XHG9</accession>
<comment type="similarity">
    <text evidence="1 6">Belongs to the oligoribonuclease family.</text>
</comment>
<dbReference type="AlphaFoldDB" id="A0A420XHG9"/>
<keyword evidence="2 6" id="KW-0540">Nuclease</keyword>
<dbReference type="HAMAP" id="MF_00045">
    <property type="entry name" value="Oligoribonuclease"/>
    <property type="match status" value="1"/>
</dbReference>
<dbReference type="GO" id="GO:0003676">
    <property type="term" value="F:nucleic acid binding"/>
    <property type="evidence" value="ECO:0007669"/>
    <property type="project" value="InterPro"/>
</dbReference>
<dbReference type="PANTHER" id="PTHR11046:SF0">
    <property type="entry name" value="OLIGORIBONUCLEASE, MITOCHONDRIAL"/>
    <property type="match status" value="1"/>
</dbReference>
<evidence type="ECO:0000313" key="9">
    <source>
        <dbReference type="Proteomes" id="UP000280099"/>
    </source>
</evidence>
<evidence type="ECO:0000256" key="5">
    <source>
        <dbReference type="ARBA" id="ARBA00070964"/>
    </source>
</evidence>
<dbReference type="CDD" id="cd06135">
    <property type="entry name" value="Orn"/>
    <property type="match status" value="1"/>
</dbReference>
<sequence>MIQYNKQNLIWIDLEMTGLDPEKERIIEIATIITDKDLNILAEGPVIAINQADSLLNNMNEWCVKTHTENGLVKRVKQSKLTERAAELQTIDFLEKWVPKGASPICGNSIAQDKRFLYKYMPDLANYFHYRHLDVSTLKELVSRWKPELLTQFSKKNTHLALDDIRESIEELKFYRQNFIRLD</sequence>
<evidence type="ECO:0000256" key="4">
    <source>
        <dbReference type="ARBA" id="ARBA00022839"/>
    </source>
</evidence>
<gene>
    <name evidence="6" type="primary">orn</name>
    <name evidence="8" type="ORF">DES31_1067</name>
</gene>
<dbReference type="Pfam" id="PF00929">
    <property type="entry name" value="RNase_T"/>
    <property type="match status" value="1"/>
</dbReference>
<dbReference type="InterPro" id="IPR036397">
    <property type="entry name" value="RNaseH_sf"/>
</dbReference>
<proteinExistence type="inferred from homology"/>
<evidence type="ECO:0000313" key="8">
    <source>
        <dbReference type="EMBL" id="RKR72900.1"/>
    </source>
</evidence>
<comment type="caution">
    <text evidence="8">The sequence shown here is derived from an EMBL/GenBank/DDBJ whole genome shotgun (WGS) entry which is preliminary data.</text>
</comment>
<name>A0A420XHG9_9PAST</name>
<protein>
    <recommendedName>
        <fullName evidence="5 6">Oligoribonuclease</fullName>
        <ecNumber evidence="6">3.1.-.-</ecNumber>
    </recommendedName>
</protein>
<dbReference type="InterPro" id="IPR013520">
    <property type="entry name" value="Ribonucl_H"/>
</dbReference>
<evidence type="ECO:0000256" key="1">
    <source>
        <dbReference type="ARBA" id="ARBA00009921"/>
    </source>
</evidence>
<dbReference type="GO" id="GO:0000175">
    <property type="term" value="F:3'-5'-RNA exonuclease activity"/>
    <property type="evidence" value="ECO:0007669"/>
    <property type="project" value="InterPro"/>
</dbReference>
<keyword evidence="4 6" id="KW-0269">Exonuclease</keyword>
<dbReference type="SUPFAM" id="SSF53098">
    <property type="entry name" value="Ribonuclease H-like"/>
    <property type="match status" value="1"/>
</dbReference>
<dbReference type="Gene3D" id="3.30.420.10">
    <property type="entry name" value="Ribonuclease H-like superfamily/Ribonuclease H"/>
    <property type="match status" value="1"/>
</dbReference>
<dbReference type="OrthoDB" id="9801329at2"/>
<keyword evidence="6" id="KW-0963">Cytoplasm</keyword>
<keyword evidence="9" id="KW-1185">Reference proteome</keyword>
<dbReference type="EMBL" id="RBJC01000005">
    <property type="protein sequence ID" value="RKR72900.1"/>
    <property type="molecule type" value="Genomic_DNA"/>
</dbReference>
<dbReference type="EC" id="3.1.-.-" evidence="6"/>
<comment type="subcellular location">
    <subcellularLocation>
        <location evidence="6">Cytoplasm</location>
    </subcellularLocation>
</comment>